<evidence type="ECO:0000259" key="2">
    <source>
        <dbReference type="PROSITE" id="PS51782"/>
    </source>
</evidence>
<accession>A0ABU8S1V3</accession>
<dbReference type="SUPFAM" id="SSF48452">
    <property type="entry name" value="TPR-like"/>
    <property type="match status" value="1"/>
</dbReference>
<reference evidence="3 4" key="1">
    <citation type="submission" date="2024-03" db="EMBL/GenBank/DDBJ databases">
        <authorList>
            <person name="Jo J.-H."/>
        </authorList>
    </citation>
    <scope>NUCLEOTIDE SEQUENCE [LARGE SCALE GENOMIC DNA]</scope>
    <source>
        <strain evidence="3 4">PS1R-30</strain>
    </source>
</reference>
<name>A0ABU8S1V3_9SPHN</name>
<organism evidence="3 4">
    <name type="scientific">Novosphingobium anseongense</name>
    <dbReference type="NCBI Taxonomy" id="3133436"/>
    <lineage>
        <taxon>Bacteria</taxon>
        <taxon>Pseudomonadati</taxon>
        <taxon>Pseudomonadota</taxon>
        <taxon>Alphaproteobacteria</taxon>
        <taxon>Sphingomonadales</taxon>
        <taxon>Sphingomonadaceae</taxon>
        <taxon>Novosphingobium</taxon>
    </lineage>
</organism>
<evidence type="ECO:0000313" key="4">
    <source>
        <dbReference type="Proteomes" id="UP001361239"/>
    </source>
</evidence>
<dbReference type="EMBL" id="JBBHJZ010000007">
    <property type="protein sequence ID" value="MEJ5979336.1"/>
    <property type="molecule type" value="Genomic_DNA"/>
</dbReference>
<dbReference type="PROSITE" id="PS51782">
    <property type="entry name" value="LYSM"/>
    <property type="match status" value="1"/>
</dbReference>
<keyword evidence="4" id="KW-1185">Reference proteome</keyword>
<evidence type="ECO:0000256" key="1">
    <source>
        <dbReference type="SAM" id="MobiDB-lite"/>
    </source>
</evidence>
<proteinExistence type="predicted"/>
<comment type="caution">
    <text evidence="3">The sequence shown here is derived from an EMBL/GenBank/DDBJ whole genome shotgun (WGS) entry which is preliminary data.</text>
</comment>
<dbReference type="Pfam" id="PF01476">
    <property type="entry name" value="LysM"/>
    <property type="match status" value="1"/>
</dbReference>
<dbReference type="CDD" id="cd00118">
    <property type="entry name" value="LysM"/>
    <property type="match status" value="1"/>
</dbReference>
<sequence length="246" mass="25484">MITYAQTARFGAAIGLGLLAAACSGNGSPPRSTTARAQPVPATEVEAIAGLLERGDERAAKKRLAAALKKDPGNANLMVLRDSIERDPKELLGPNSYAYTVQAGDTIGGLAQRFLGNRLKAHQLARYNGILGAAVLGAGQTLRIPGEPPRIEPVRRPDRRVEPQATPARPKATPSRPAVAAPPAGAVNVTAARQARAAGLAALNDGNPARAVSLLSRAASLDPGNAVIARDLARARRINATVRASQ</sequence>
<gene>
    <name evidence="3" type="ORF">WG901_21965</name>
</gene>
<dbReference type="RefSeq" id="WP_339589275.1">
    <property type="nucleotide sequence ID" value="NZ_JBBHJZ010000007.1"/>
</dbReference>
<evidence type="ECO:0000313" key="3">
    <source>
        <dbReference type="EMBL" id="MEJ5979336.1"/>
    </source>
</evidence>
<dbReference type="SUPFAM" id="SSF54106">
    <property type="entry name" value="LysM domain"/>
    <property type="match status" value="1"/>
</dbReference>
<dbReference type="InterPro" id="IPR036779">
    <property type="entry name" value="LysM_dom_sf"/>
</dbReference>
<dbReference type="Gene3D" id="3.10.350.10">
    <property type="entry name" value="LysM domain"/>
    <property type="match status" value="1"/>
</dbReference>
<feature type="region of interest" description="Disordered" evidence="1">
    <location>
        <begin position="146"/>
        <end position="184"/>
    </location>
</feature>
<dbReference type="SMART" id="SM00257">
    <property type="entry name" value="LysM"/>
    <property type="match status" value="1"/>
</dbReference>
<protein>
    <submittedName>
        <fullName evidence="3">LysM domain-containing protein</fullName>
    </submittedName>
</protein>
<dbReference type="InterPro" id="IPR011990">
    <property type="entry name" value="TPR-like_helical_dom_sf"/>
</dbReference>
<dbReference type="InterPro" id="IPR018392">
    <property type="entry name" value="LysM"/>
</dbReference>
<dbReference type="Proteomes" id="UP001361239">
    <property type="component" value="Unassembled WGS sequence"/>
</dbReference>
<feature type="domain" description="LysM" evidence="2">
    <location>
        <begin position="97"/>
        <end position="144"/>
    </location>
</feature>
<feature type="compositionally biased region" description="Basic and acidic residues" evidence="1">
    <location>
        <begin position="149"/>
        <end position="162"/>
    </location>
</feature>